<proteinExistence type="predicted"/>
<reference evidence="1 2" key="1">
    <citation type="submission" date="2020-01" db="EMBL/GenBank/DDBJ databases">
        <title>Genome analysis.</title>
        <authorList>
            <person name="Wu S."/>
            <person name="Wang G."/>
        </authorList>
    </citation>
    <scope>NUCLEOTIDE SEQUENCE [LARGE SCALE GENOMIC DNA]</scope>
    <source>
        <strain evidence="1 2">SYL130</strain>
    </source>
</reference>
<dbReference type="Proteomes" id="UP000753802">
    <property type="component" value="Unassembled WGS sequence"/>
</dbReference>
<evidence type="ECO:0000313" key="1">
    <source>
        <dbReference type="EMBL" id="NCI49230.1"/>
    </source>
</evidence>
<keyword evidence="2" id="KW-1185">Reference proteome</keyword>
<dbReference type="EMBL" id="JAACJS010000004">
    <property type="protein sequence ID" value="NCI49230.1"/>
    <property type="molecule type" value="Genomic_DNA"/>
</dbReference>
<sequence length="77" mass="8973">MDGLKMEKWRTSFEMGVSGLKASYDSLLLHKRFEETFILKTDETSHTFNLELDPELPAEVQDRLEKLLIETEPEDSI</sequence>
<dbReference type="RefSeq" id="WP_161817561.1">
    <property type="nucleotide sequence ID" value="NZ_JAACJS010000004.1"/>
</dbReference>
<name>A0ABW9ZRT3_9BACT</name>
<accession>A0ABW9ZRT3</accession>
<gene>
    <name evidence="1" type="ORF">GWC95_04795</name>
</gene>
<evidence type="ECO:0000313" key="2">
    <source>
        <dbReference type="Proteomes" id="UP000753802"/>
    </source>
</evidence>
<comment type="caution">
    <text evidence="1">The sequence shown here is derived from an EMBL/GenBank/DDBJ whole genome shotgun (WGS) entry which is preliminary data.</text>
</comment>
<protein>
    <submittedName>
        <fullName evidence="1">Uncharacterized protein</fullName>
    </submittedName>
</protein>
<organism evidence="1 2">
    <name type="scientific">Sediminibacterium roseum</name>
    <dbReference type="NCBI Taxonomy" id="1978412"/>
    <lineage>
        <taxon>Bacteria</taxon>
        <taxon>Pseudomonadati</taxon>
        <taxon>Bacteroidota</taxon>
        <taxon>Chitinophagia</taxon>
        <taxon>Chitinophagales</taxon>
        <taxon>Chitinophagaceae</taxon>
        <taxon>Sediminibacterium</taxon>
    </lineage>
</organism>